<sequence length="127" mass="14229">MFDLMFQPLRKYADFQGRARRSEYWFFWLFQAVVSFLLCIVAMIVAGGDPQSGAATAVYGLLGLFCLALLIPSLAVAFRRLHDTNRSAWWLFIALVPFVGGLVLFIFYVLDGTPGDNRFGPDPKGRG</sequence>
<reference evidence="2 3" key="1">
    <citation type="submission" date="2017-10" db="EMBL/GenBank/DDBJ databases">
        <title>Genome sequence of Caulobacter mirabilis FWC38.</title>
        <authorList>
            <person name="Fiebig A."/>
            <person name="Crosson S."/>
        </authorList>
    </citation>
    <scope>NUCLEOTIDE SEQUENCE [LARGE SCALE GENOMIC DNA]</scope>
    <source>
        <strain evidence="2 3">FWC 38</strain>
    </source>
</reference>
<evidence type="ECO:0000313" key="2">
    <source>
        <dbReference type="EMBL" id="ATQ42530.1"/>
    </source>
</evidence>
<organism evidence="2 3">
    <name type="scientific">Caulobacter mirabilis</name>
    <dbReference type="NCBI Taxonomy" id="69666"/>
    <lineage>
        <taxon>Bacteria</taxon>
        <taxon>Pseudomonadati</taxon>
        <taxon>Pseudomonadota</taxon>
        <taxon>Alphaproteobacteria</taxon>
        <taxon>Caulobacterales</taxon>
        <taxon>Caulobacteraceae</taxon>
        <taxon>Caulobacter</taxon>
    </lineage>
</organism>
<keyword evidence="1" id="KW-0812">Transmembrane</keyword>
<proteinExistence type="predicted"/>
<feature type="transmembrane region" description="Helical" evidence="1">
    <location>
        <begin position="89"/>
        <end position="110"/>
    </location>
</feature>
<dbReference type="PANTHER" id="PTHR34980">
    <property type="entry name" value="INNER MEMBRANE PROTEIN-RELATED-RELATED"/>
    <property type="match status" value="1"/>
</dbReference>
<feature type="transmembrane region" description="Helical" evidence="1">
    <location>
        <begin position="57"/>
        <end position="77"/>
    </location>
</feature>
<keyword evidence="3" id="KW-1185">Reference proteome</keyword>
<dbReference type="Proteomes" id="UP000228945">
    <property type="component" value="Chromosome"/>
</dbReference>
<keyword evidence="1" id="KW-1133">Transmembrane helix</keyword>
<dbReference type="OrthoDB" id="9812349at2"/>
<protein>
    <recommendedName>
        <fullName evidence="4">DUF805 domain-containing protein</fullName>
    </recommendedName>
</protein>
<dbReference type="PANTHER" id="PTHR34980:SF2">
    <property type="entry name" value="INNER MEMBRANE PROTEIN YHAH-RELATED"/>
    <property type="match status" value="1"/>
</dbReference>
<accession>A0A2D2AWY9</accession>
<keyword evidence="1" id="KW-0472">Membrane</keyword>
<dbReference type="EMBL" id="CP024201">
    <property type="protein sequence ID" value="ATQ42530.1"/>
    <property type="molecule type" value="Genomic_DNA"/>
</dbReference>
<dbReference type="InterPro" id="IPR008523">
    <property type="entry name" value="DUF805"/>
</dbReference>
<name>A0A2D2AWY9_9CAUL</name>
<gene>
    <name evidence="2" type="ORF">CSW64_08970</name>
</gene>
<feature type="transmembrane region" description="Helical" evidence="1">
    <location>
        <begin position="25"/>
        <end position="45"/>
    </location>
</feature>
<dbReference type="GO" id="GO:0005886">
    <property type="term" value="C:plasma membrane"/>
    <property type="evidence" value="ECO:0007669"/>
    <property type="project" value="TreeGrafter"/>
</dbReference>
<dbReference type="KEGG" id="cmb:CSW64_08970"/>
<evidence type="ECO:0008006" key="4">
    <source>
        <dbReference type="Google" id="ProtNLM"/>
    </source>
</evidence>
<dbReference type="RefSeq" id="WP_099621787.1">
    <property type="nucleotide sequence ID" value="NZ_CP024201.1"/>
</dbReference>
<evidence type="ECO:0000256" key="1">
    <source>
        <dbReference type="SAM" id="Phobius"/>
    </source>
</evidence>
<dbReference type="AlphaFoldDB" id="A0A2D2AWY9"/>
<dbReference type="Pfam" id="PF05656">
    <property type="entry name" value="DUF805"/>
    <property type="match status" value="1"/>
</dbReference>
<evidence type="ECO:0000313" key="3">
    <source>
        <dbReference type="Proteomes" id="UP000228945"/>
    </source>
</evidence>